<comment type="subcellular location">
    <subcellularLocation>
        <location evidence="1">Nucleus</location>
    </subcellularLocation>
</comment>
<name>A0AAN8TPT9_SOLBU</name>
<dbReference type="Proteomes" id="UP001371456">
    <property type="component" value="Unassembled WGS sequence"/>
</dbReference>
<protein>
    <submittedName>
        <fullName evidence="3">Uncharacterized protein</fullName>
    </submittedName>
</protein>
<keyword evidence="2" id="KW-0539">Nucleus</keyword>
<dbReference type="AlphaFoldDB" id="A0AAN8TPT9"/>
<dbReference type="Gene3D" id="1.20.1160.11">
    <property type="entry name" value="Paired amphipathic helix"/>
    <property type="match status" value="1"/>
</dbReference>
<accession>A0AAN8TPT9</accession>
<dbReference type="GO" id="GO:0006355">
    <property type="term" value="P:regulation of DNA-templated transcription"/>
    <property type="evidence" value="ECO:0007669"/>
    <property type="project" value="InterPro"/>
</dbReference>
<gene>
    <name evidence="3" type="ORF">RDI58_010645</name>
</gene>
<comment type="caution">
    <text evidence="3">The sequence shown here is derived from an EMBL/GenBank/DDBJ whole genome shotgun (WGS) entry which is preliminary data.</text>
</comment>
<dbReference type="GO" id="GO:0005634">
    <property type="term" value="C:nucleus"/>
    <property type="evidence" value="ECO:0007669"/>
    <property type="project" value="UniProtKB-SubCell"/>
</dbReference>
<evidence type="ECO:0000313" key="3">
    <source>
        <dbReference type="EMBL" id="KAK6791564.1"/>
    </source>
</evidence>
<dbReference type="SUPFAM" id="SSF47762">
    <property type="entry name" value="PAH2 domain"/>
    <property type="match status" value="1"/>
</dbReference>
<keyword evidence="4" id="KW-1185">Reference proteome</keyword>
<dbReference type="InterPro" id="IPR036600">
    <property type="entry name" value="PAH_sf"/>
</dbReference>
<sequence length="146" mass="17007">MYHSQSHVSGGGLGNISGDISVYRAGASKPKINIDETFSYLNQVKDKFHNQREKYITFLVIMMDFKRKRSTFLLSKNFTPNLLPHTFLHEHLVNYSELKDTFSMFTEGCKNGKEVYDKVINIYNLSIEILRKTLMLFFISTIFFIC</sequence>
<reference evidence="3 4" key="1">
    <citation type="submission" date="2024-02" db="EMBL/GenBank/DDBJ databases">
        <title>de novo genome assembly of Solanum bulbocastanum strain 11H21.</title>
        <authorList>
            <person name="Hosaka A.J."/>
        </authorList>
    </citation>
    <scope>NUCLEOTIDE SEQUENCE [LARGE SCALE GENOMIC DNA]</scope>
    <source>
        <tissue evidence="3">Young leaves</tissue>
    </source>
</reference>
<dbReference type="EMBL" id="JBANQN010000004">
    <property type="protein sequence ID" value="KAK6791564.1"/>
    <property type="molecule type" value="Genomic_DNA"/>
</dbReference>
<organism evidence="3 4">
    <name type="scientific">Solanum bulbocastanum</name>
    <name type="common">Wild potato</name>
    <dbReference type="NCBI Taxonomy" id="147425"/>
    <lineage>
        <taxon>Eukaryota</taxon>
        <taxon>Viridiplantae</taxon>
        <taxon>Streptophyta</taxon>
        <taxon>Embryophyta</taxon>
        <taxon>Tracheophyta</taxon>
        <taxon>Spermatophyta</taxon>
        <taxon>Magnoliopsida</taxon>
        <taxon>eudicotyledons</taxon>
        <taxon>Gunneridae</taxon>
        <taxon>Pentapetalae</taxon>
        <taxon>asterids</taxon>
        <taxon>lamiids</taxon>
        <taxon>Solanales</taxon>
        <taxon>Solanaceae</taxon>
        <taxon>Solanoideae</taxon>
        <taxon>Solaneae</taxon>
        <taxon>Solanum</taxon>
    </lineage>
</organism>
<evidence type="ECO:0000313" key="4">
    <source>
        <dbReference type="Proteomes" id="UP001371456"/>
    </source>
</evidence>
<evidence type="ECO:0000256" key="1">
    <source>
        <dbReference type="ARBA" id="ARBA00004123"/>
    </source>
</evidence>
<evidence type="ECO:0000256" key="2">
    <source>
        <dbReference type="ARBA" id="ARBA00023242"/>
    </source>
</evidence>
<proteinExistence type="predicted"/>